<keyword evidence="1" id="KW-0853">WD repeat</keyword>
<reference evidence="3 4" key="1">
    <citation type="submission" date="2024-01" db="EMBL/GenBank/DDBJ databases">
        <title>The genomes of 5 underutilized Papilionoideae crops provide insights into root nodulation and disease resistanc.</title>
        <authorList>
            <person name="Jiang F."/>
        </authorList>
    </citation>
    <scope>NUCLEOTIDE SEQUENCE [LARGE SCALE GENOMIC DNA]</scope>
    <source>
        <strain evidence="3">JINMINGXINNONG_FW02</strain>
        <tissue evidence="3">Leaves</tissue>
    </source>
</reference>
<evidence type="ECO:0000256" key="2">
    <source>
        <dbReference type="ARBA" id="ARBA00022737"/>
    </source>
</evidence>
<organism evidence="3 4">
    <name type="scientific">Phaseolus coccineus</name>
    <name type="common">Scarlet runner bean</name>
    <name type="synonym">Phaseolus multiflorus</name>
    <dbReference type="NCBI Taxonomy" id="3886"/>
    <lineage>
        <taxon>Eukaryota</taxon>
        <taxon>Viridiplantae</taxon>
        <taxon>Streptophyta</taxon>
        <taxon>Embryophyta</taxon>
        <taxon>Tracheophyta</taxon>
        <taxon>Spermatophyta</taxon>
        <taxon>Magnoliopsida</taxon>
        <taxon>eudicotyledons</taxon>
        <taxon>Gunneridae</taxon>
        <taxon>Pentapetalae</taxon>
        <taxon>rosids</taxon>
        <taxon>fabids</taxon>
        <taxon>Fabales</taxon>
        <taxon>Fabaceae</taxon>
        <taxon>Papilionoideae</taxon>
        <taxon>50 kb inversion clade</taxon>
        <taxon>NPAAA clade</taxon>
        <taxon>indigoferoid/millettioid clade</taxon>
        <taxon>Phaseoleae</taxon>
        <taxon>Phaseolus</taxon>
    </lineage>
</organism>
<keyword evidence="2" id="KW-0677">Repeat</keyword>
<dbReference type="AlphaFoldDB" id="A0AAN9LH79"/>
<dbReference type="GO" id="GO:0006261">
    <property type="term" value="P:DNA-templated DNA replication"/>
    <property type="evidence" value="ECO:0007669"/>
    <property type="project" value="TreeGrafter"/>
</dbReference>
<dbReference type="GO" id="GO:0006364">
    <property type="term" value="P:rRNA processing"/>
    <property type="evidence" value="ECO:0007669"/>
    <property type="project" value="TreeGrafter"/>
</dbReference>
<sequence>MEWFVFGMQELVTLSAHAKGPVNNILVVRRENSTNHISSNVQTSSSRKQGANLPPPLEKYANSIDEDSDLSTMVSLEGGSSSVVPSYISSRLISNYIKDLQHQGSSAASEMETEKLKHDYQRSMQMTNQWKKMYENLNKFCVQELLDGSQATNLR</sequence>
<evidence type="ECO:0000313" key="3">
    <source>
        <dbReference type="EMBL" id="KAK7335970.1"/>
    </source>
</evidence>
<protein>
    <submittedName>
        <fullName evidence="3">Uncharacterized protein</fullName>
    </submittedName>
</protein>
<dbReference type="PANTHER" id="PTHR18763">
    <property type="entry name" value="WD-REPEAT PROTEIN 18"/>
    <property type="match status" value="1"/>
</dbReference>
<keyword evidence="4" id="KW-1185">Reference proteome</keyword>
<comment type="caution">
    <text evidence="3">The sequence shown here is derived from an EMBL/GenBank/DDBJ whole genome shotgun (WGS) entry which is preliminary data.</text>
</comment>
<accession>A0AAN9LH79</accession>
<evidence type="ECO:0000313" key="4">
    <source>
        <dbReference type="Proteomes" id="UP001374584"/>
    </source>
</evidence>
<name>A0AAN9LH79_PHACN</name>
<gene>
    <name evidence="3" type="ORF">VNO80_28135</name>
</gene>
<dbReference type="InterPro" id="IPR045227">
    <property type="entry name" value="WDR18/Ipi3/RID3"/>
</dbReference>
<dbReference type="Proteomes" id="UP001374584">
    <property type="component" value="Unassembled WGS sequence"/>
</dbReference>
<dbReference type="EMBL" id="JAYMYR010000010">
    <property type="protein sequence ID" value="KAK7335970.1"/>
    <property type="molecule type" value="Genomic_DNA"/>
</dbReference>
<dbReference type="GO" id="GO:0005656">
    <property type="term" value="C:nuclear pre-replicative complex"/>
    <property type="evidence" value="ECO:0007669"/>
    <property type="project" value="TreeGrafter"/>
</dbReference>
<evidence type="ECO:0000256" key="1">
    <source>
        <dbReference type="ARBA" id="ARBA00022574"/>
    </source>
</evidence>
<dbReference type="PANTHER" id="PTHR18763:SF0">
    <property type="entry name" value="WD REPEAT-CONTAINING PROTEIN 18"/>
    <property type="match status" value="1"/>
</dbReference>
<proteinExistence type="predicted"/>
<dbReference type="GO" id="GO:0120330">
    <property type="term" value="C:rixosome complex"/>
    <property type="evidence" value="ECO:0007669"/>
    <property type="project" value="TreeGrafter"/>
</dbReference>